<dbReference type="InterPro" id="IPR009078">
    <property type="entry name" value="Ferritin-like_SF"/>
</dbReference>
<dbReference type="Pfam" id="PF05974">
    <property type="entry name" value="DUF892"/>
    <property type="match status" value="1"/>
</dbReference>
<reference evidence="1 2" key="1">
    <citation type="submission" date="2021-05" db="EMBL/GenBank/DDBJ databases">
        <title>Roseococcus sp. XZZS9, whole genome shotgun sequencing project.</title>
        <authorList>
            <person name="Zhao G."/>
            <person name="Shen L."/>
        </authorList>
    </citation>
    <scope>NUCLEOTIDE SEQUENCE [LARGE SCALE GENOMIC DNA]</scope>
    <source>
        <strain evidence="1 2">XZZS9</strain>
    </source>
</reference>
<dbReference type="InterPro" id="IPR010287">
    <property type="entry name" value="DUF892_YciF-like"/>
</dbReference>
<protein>
    <submittedName>
        <fullName evidence="1">Ferritin-like domain-containing protein</fullName>
    </submittedName>
</protein>
<organism evidence="1 2">
    <name type="scientific">Roseococcus pinisoli</name>
    <dbReference type="NCBI Taxonomy" id="2835040"/>
    <lineage>
        <taxon>Bacteria</taxon>
        <taxon>Pseudomonadati</taxon>
        <taxon>Pseudomonadota</taxon>
        <taxon>Alphaproteobacteria</taxon>
        <taxon>Acetobacterales</taxon>
        <taxon>Roseomonadaceae</taxon>
        <taxon>Roseococcus</taxon>
    </lineage>
</organism>
<dbReference type="InterPro" id="IPR047114">
    <property type="entry name" value="YciF"/>
</dbReference>
<keyword evidence="2" id="KW-1185">Reference proteome</keyword>
<dbReference type="Gene3D" id="1.20.1260.10">
    <property type="match status" value="1"/>
</dbReference>
<dbReference type="Proteomes" id="UP000766336">
    <property type="component" value="Unassembled WGS sequence"/>
</dbReference>
<dbReference type="PANTHER" id="PTHR30565">
    <property type="entry name" value="PROTEIN YCIF"/>
    <property type="match status" value="1"/>
</dbReference>
<accession>A0ABS5QAI3</accession>
<name>A0ABS5QAI3_9PROT</name>
<sequence>MPSLDNLFLSVLREIHFADQQVLKALPRMARAAHHDALRGAFERQQEVAQERQERLRGVFRMLGSAVCGDSSDAMLGLLQDGEYQLSEIDEPAPLHDAGLIACAQAVAYYQMARYQTLVTWAKALARPDIALLLDRAFHEEKATSDTLARLAAQVLGRGALAA</sequence>
<dbReference type="SUPFAM" id="SSF47240">
    <property type="entry name" value="Ferritin-like"/>
    <property type="match status" value="1"/>
</dbReference>
<dbReference type="EMBL" id="JAHCDA010000001">
    <property type="protein sequence ID" value="MBS7810443.1"/>
    <property type="molecule type" value="Genomic_DNA"/>
</dbReference>
<comment type="caution">
    <text evidence="1">The sequence shown here is derived from an EMBL/GenBank/DDBJ whole genome shotgun (WGS) entry which is preliminary data.</text>
</comment>
<evidence type="ECO:0000313" key="1">
    <source>
        <dbReference type="EMBL" id="MBS7810443.1"/>
    </source>
</evidence>
<gene>
    <name evidence="1" type="ORF">KHU32_05810</name>
</gene>
<dbReference type="PANTHER" id="PTHR30565:SF9">
    <property type="entry name" value="PROTEIN YCIF"/>
    <property type="match status" value="1"/>
</dbReference>
<dbReference type="RefSeq" id="WP_213669061.1">
    <property type="nucleotide sequence ID" value="NZ_JAHCDA010000001.1"/>
</dbReference>
<evidence type="ECO:0000313" key="2">
    <source>
        <dbReference type="Proteomes" id="UP000766336"/>
    </source>
</evidence>
<dbReference type="InterPro" id="IPR012347">
    <property type="entry name" value="Ferritin-like"/>
</dbReference>
<proteinExistence type="predicted"/>